<dbReference type="FunFam" id="1.10.1200.10:FF:000005">
    <property type="entry name" value="Nonribosomal peptide synthetase 1"/>
    <property type="match status" value="2"/>
</dbReference>
<organism evidence="7 8">
    <name type="scientific">Streptomyces longispororuber</name>
    <dbReference type="NCBI Taxonomy" id="68230"/>
    <lineage>
        <taxon>Bacteria</taxon>
        <taxon>Bacillati</taxon>
        <taxon>Actinomycetota</taxon>
        <taxon>Actinomycetes</taxon>
        <taxon>Kitasatosporales</taxon>
        <taxon>Streptomycetaceae</taxon>
        <taxon>Streptomyces</taxon>
    </lineage>
</organism>
<dbReference type="InterPro" id="IPR006162">
    <property type="entry name" value="Ppantetheine_attach_site"/>
</dbReference>
<dbReference type="FunFam" id="3.30.300.30:FF:000015">
    <property type="entry name" value="Nonribosomal peptide synthase SidD"/>
    <property type="match status" value="1"/>
</dbReference>
<feature type="domain" description="Carrier" evidence="6">
    <location>
        <begin position="2115"/>
        <end position="2190"/>
    </location>
</feature>
<reference evidence="7" key="2">
    <citation type="submission" date="2020-09" db="EMBL/GenBank/DDBJ databases">
        <authorList>
            <person name="Sun Q."/>
            <person name="Ohkuma M."/>
        </authorList>
    </citation>
    <scope>NUCLEOTIDE SEQUENCE</scope>
    <source>
        <strain evidence="7">JCM 4784</strain>
    </source>
</reference>
<keyword evidence="2" id="KW-0596">Phosphopantetheine</keyword>
<name>A0A919A3S5_9ACTN</name>
<dbReference type="InterPro" id="IPR000873">
    <property type="entry name" value="AMP-dep_synth/lig_dom"/>
</dbReference>
<dbReference type="SUPFAM" id="SSF52777">
    <property type="entry name" value="CoA-dependent acyltransferases"/>
    <property type="match status" value="4"/>
</dbReference>
<comment type="caution">
    <text evidence="7">The sequence shown here is derived from an EMBL/GenBank/DDBJ whole genome shotgun (WGS) entry which is preliminary data.</text>
</comment>
<dbReference type="Gene3D" id="3.40.50.980">
    <property type="match status" value="4"/>
</dbReference>
<dbReference type="Gene3D" id="3.40.50.1820">
    <property type="entry name" value="alpha/beta hydrolase"/>
    <property type="match status" value="1"/>
</dbReference>
<dbReference type="NCBIfam" id="TIGR01720">
    <property type="entry name" value="NRPS-para261"/>
    <property type="match status" value="1"/>
</dbReference>
<reference evidence="7" key="1">
    <citation type="journal article" date="2014" name="Int. J. Syst. Evol. Microbiol.">
        <title>Complete genome sequence of Corynebacterium casei LMG S-19264T (=DSM 44701T), isolated from a smear-ripened cheese.</title>
        <authorList>
            <consortium name="US DOE Joint Genome Institute (JGI-PGF)"/>
            <person name="Walter F."/>
            <person name="Albersmeier A."/>
            <person name="Kalinowski J."/>
            <person name="Ruckert C."/>
        </authorList>
    </citation>
    <scope>NUCLEOTIDE SEQUENCE</scope>
    <source>
        <strain evidence="7">JCM 4784</strain>
    </source>
</reference>
<dbReference type="GO" id="GO:0017000">
    <property type="term" value="P:antibiotic biosynthetic process"/>
    <property type="evidence" value="ECO:0007669"/>
    <property type="project" value="UniProtKB-KW"/>
</dbReference>
<gene>
    <name evidence="7" type="ORF">GCM10018785_60860</name>
</gene>
<dbReference type="FunFam" id="3.40.50.980:FF:000001">
    <property type="entry name" value="Non-ribosomal peptide synthetase"/>
    <property type="match status" value="2"/>
</dbReference>
<dbReference type="PANTHER" id="PTHR45527:SF1">
    <property type="entry name" value="FATTY ACID SYNTHASE"/>
    <property type="match status" value="1"/>
</dbReference>
<keyword evidence="4" id="KW-0677">Repeat</keyword>
<dbReference type="InterPro" id="IPR036736">
    <property type="entry name" value="ACP-like_sf"/>
</dbReference>
<dbReference type="InterPro" id="IPR001242">
    <property type="entry name" value="Condensation_dom"/>
</dbReference>
<dbReference type="Gene3D" id="3.30.559.30">
    <property type="entry name" value="Nonribosomal peptide synthetase, condensation domain"/>
    <property type="match status" value="2"/>
</dbReference>
<dbReference type="EMBL" id="BNBT01000135">
    <property type="protein sequence ID" value="GHE84708.1"/>
    <property type="molecule type" value="Genomic_DNA"/>
</dbReference>
<dbReference type="CDD" id="cd12117">
    <property type="entry name" value="A_NRPS_Srf_like"/>
    <property type="match status" value="2"/>
</dbReference>
<dbReference type="Pfam" id="PF13193">
    <property type="entry name" value="AMP-binding_C"/>
    <property type="match status" value="2"/>
</dbReference>
<evidence type="ECO:0000313" key="7">
    <source>
        <dbReference type="EMBL" id="GHE84708.1"/>
    </source>
</evidence>
<dbReference type="GO" id="GO:0005829">
    <property type="term" value="C:cytosol"/>
    <property type="evidence" value="ECO:0007669"/>
    <property type="project" value="TreeGrafter"/>
</dbReference>
<dbReference type="PROSITE" id="PS00455">
    <property type="entry name" value="AMP_BINDING"/>
    <property type="match status" value="2"/>
</dbReference>
<dbReference type="SUPFAM" id="SSF47336">
    <property type="entry name" value="ACP-like"/>
    <property type="match status" value="2"/>
</dbReference>
<dbReference type="PANTHER" id="PTHR45527">
    <property type="entry name" value="NONRIBOSOMAL PEPTIDE SYNTHETASE"/>
    <property type="match status" value="1"/>
</dbReference>
<comment type="cofactor">
    <cofactor evidence="1">
        <name>pantetheine 4'-phosphate</name>
        <dbReference type="ChEBI" id="CHEBI:47942"/>
    </cofactor>
</comment>
<dbReference type="InterPro" id="IPR010071">
    <property type="entry name" value="AA_adenyl_dom"/>
</dbReference>
<keyword evidence="5" id="KW-0045">Antibiotic biosynthesis</keyword>
<protein>
    <recommendedName>
        <fullName evidence="6">Carrier domain-containing protein</fullName>
    </recommendedName>
</protein>
<dbReference type="FunFam" id="2.30.38.10:FF:000001">
    <property type="entry name" value="Non-ribosomal peptide synthetase PvdI"/>
    <property type="match status" value="1"/>
</dbReference>
<evidence type="ECO:0000256" key="4">
    <source>
        <dbReference type="ARBA" id="ARBA00022737"/>
    </source>
</evidence>
<dbReference type="GO" id="GO:0043041">
    <property type="term" value="P:amino acid activation for nonribosomal peptide biosynthetic process"/>
    <property type="evidence" value="ECO:0007669"/>
    <property type="project" value="TreeGrafter"/>
</dbReference>
<dbReference type="GO" id="GO:0003824">
    <property type="term" value="F:catalytic activity"/>
    <property type="evidence" value="ECO:0007669"/>
    <property type="project" value="InterPro"/>
</dbReference>
<dbReference type="Pfam" id="PF00668">
    <property type="entry name" value="Condensation"/>
    <property type="match status" value="2"/>
</dbReference>
<dbReference type="SUPFAM" id="SSF56801">
    <property type="entry name" value="Acetyl-CoA synthetase-like"/>
    <property type="match status" value="2"/>
</dbReference>
<dbReference type="InterPro" id="IPR045851">
    <property type="entry name" value="AMP-bd_C_sf"/>
</dbReference>
<dbReference type="InterPro" id="IPR023213">
    <property type="entry name" value="CAT-like_dom_sf"/>
</dbReference>
<dbReference type="InterPro" id="IPR020845">
    <property type="entry name" value="AMP-binding_CS"/>
</dbReference>
<sequence length="2204" mass="232937">MTHLHATPADDPEAVGATVAAAFAARAAARPRALAVVDGDEELTYDRLDERADRLARVLRARGVSEESVVAVALDRSVPYVVTVLAVLKAGGAYLPLDPGYPARRLAFMLQDAAPTVVVTDTATAAELPDSDHPRLLLDTRDTAAALAAAPPGPPPGADDRPGRLCHVIYTSGSTGTPKGVAITHEDVLAMAADHRLAGAARAVFLLQAPPAFDASTFELWPTLLQGGTLVVAPPGVPDAESTTKLIARHAVTGVFVSAGLLRVLADERPDTFAGVREVWSGGDVVSPEAVRRVLGACPGVTVYDAYGPTEATVFVSCHAVTSADEVTGPVPIGSPRDGTRLHVLDAELRPVPPGTPGELYVAGPGLARGYLGRRGLTAERFVACPFDGAGARMYRTGDIVARNADGHLEFRERADDQVKIRGFRVEPGEIEDALESHRQVAHAVVVPRDLPGRHGRHLVAYTVRARDETFAARRGGGTGHFTLDSGVVPGELRAHLAQRLPPYMIPAAFVALDELPLTATGKVDRAALPDPEFHGADYRAPRDAREECLAALFAEVLGTERVGVDDDFFAIGGDSIQSIQVATRARARGLAVSARDVFAHRTVAALAQAVTTAGDGTAPVLDELDGGGTGFLPHLPVTRWVRGWGPGFDRFSQAMVLKLPEGIDRAGLAATLGAVVDHHDLLRARLVPAGDGADTDGLLVAPAGTVDADALIRRVAHDGPWEADTADGPADAWRDLLLAELDAATARLDPEGGVPAQFVWFDAGEDRAGRLLAVLHHLVVDGVSWRILLPDLARAWQCVRAGETPELPPVGTSVRRWAHALVAEAHRPARTAEVELWRSVVSGPDPLVGARRLDPAVDVVSTLSRVRVQLPAEVTETLLTTLPAAFRGGVNDGLLTALAMAVATWRAARGTSEPSVLIRLEGHGREEAAAPGADLSRTVGWFTSVFPVRLDVSGADLDDAFAGGPAAGALVKAVKEQLLALPDKGIGYGLLRHLNPDTAAVLAPHPLGQIGFNYLGRFSAGADMPPELRGLGFTQDPGVAELAELDAGQDPRMPAPAELDINAHVTDTPEGPRLGALFTAPEGVLPATAVQDLADLWCRALEGLARHAERPGAGGPTPSDVPLVTVGQGDLDTWRERHPGLTDVWPVSPLQAGLLFHSTMAYETGAGFDAYLCQYTLHLTGPVDADRLRTAAQALLDRHPALRAGFVPGPGGDLVQLVVDCALPWTRRDLGALGEAEREAAVEEFLAHDLTVLFDPAEPPLLRTALLTLAPDRHELVLTAHHVLLDGWSLPLLVQDLLRLYAADGDGAALPRVRGYRDYLAWLARQDTEEAARVWREELAGVEEPTLLFPEAGPDADSTGIGLSDVPLPAARARELGRRATELGVTLNTLVQGAWGILLGSLTGRHDVLFAAPSSGRPPALPGVESIVGMFLNSPPVRVRYAPGDTLGQVLTRLQDRQAALLDHHHHSLADIQRATGLPTLFDTAIGFESFPLDRAAVAEAGAAAGFAVTGLRSFTASHYPVSVFVYPDGPHLRLAVHYQRHVLDQAAADELAARFAHVLGRLAENPDARVSEVGVLDAAERTRVLEEFNATGRERPETTVTALFARHAAATPEAPALTDADGTTLTYGQLDRRTNRLARLLRERGVGRDAVVAVALPRSAAYVVAVLAVLKAGGAYLPLDSAYPAARLEFMLRDAAPAALVTDAATAAGLPAADCPRLVLDEAATEAALAAAPDEAPPPSWRGHPDQLAYVMYTSGSTGTPKGVGVTHRGVTGLATDRRQDPDVYRRVPLHCAQAFDASTYELWVPLLNGGALVVAPPGRLDVATLSRLTAEHGLTGVMFSSGLFRVVAEEQPEAFTGVREVWAGGDVVPPATVERLLATCPGIRFVNAYGPTEATMAVSVHVMAGPEDIGPVVPIGRPLDNTRLYVLDAALRPVPPGTPGELYAAGERLARGYLGRHALTSERFVADPFGPPGTRMYRTGDVAAWTPEGLLHFRGRVDDQVKLRGFRIEPGEVQAVLVRHQGVAQAVVVPREAPSGRGKQLVAYVVPARPEGSGSGPALSVRELRAFAAEALPDFMVPAAFVLLDALPLNANGKTDLGALPAPEAAVADYVPPATPRERQLCELVAQVLSVERVGMSDDFFELGGDSLLATRLTSRISNEMGVRVSLRSVFEAESLAGLARVVAAAPRDSAPKLRRIASGA</sequence>
<dbReference type="Gene3D" id="3.30.300.30">
    <property type="match status" value="2"/>
</dbReference>
<dbReference type="RefSeq" id="WP_190139326.1">
    <property type="nucleotide sequence ID" value="NZ_BNBT01000135.1"/>
</dbReference>
<dbReference type="PROSITE" id="PS00012">
    <property type="entry name" value="PHOSPHOPANTETHEINE"/>
    <property type="match status" value="2"/>
</dbReference>
<accession>A0A919A3S5</accession>
<dbReference type="Gene3D" id="1.10.1200.10">
    <property type="entry name" value="ACP-like"/>
    <property type="match status" value="1"/>
</dbReference>
<dbReference type="Pfam" id="PF00550">
    <property type="entry name" value="PP-binding"/>
    <property type="match status" value="2"/>
</dbReference>
<evidence type="ECO:0000256" key="3">
    <source>
        <dbReference type="ARBA" id="ARBA00022553"/>
    </source>
</evidence>
<dbReference type="NCBIfam" id="TIGR01733">
    <property type="entry name" value="AA-adenyl-dom"/>
    <property type="match status" value="2"/>
</dbReference>
<dbReference type="GO" id="GO:0031177">
    <property type="term" value="F:phosphopantetheine binding"/>
    <property type="evidence" value="ECO:0007669"/>
    <property type="project" value="InterPro"/>
</dbReference>
<evidence type="ECO:0000256" key="2">
    <source>
        <dbReference type="ARBA" id="ARBA00022450"/>
    </source>
</evidence>
<keyword evidence="3" id="KW-0597">Phosphoprotein</keyword>
<evidence type="ECO:0000313" key="8">
    <source>
        <dbReference type="Proteomes" id="UP000608024"/>
    </source>
</evidence>
<dbReference type="GO" id="GO:0044550">
    <property type="term" value="P:secondary metabolite biosynthetic process"/>
    <property type="evidence" value="ECO:0007669"/>
    <property type="project" value="TreeGrafter"/>
</dbReference>
<evidence type="ECO:0000256" key="5">
    <source>
        <dbReference type="ARBA" id="ARBA00023194"/>
    </source>
</evidence>
<evidence type="ECO:0000256" key="1">
    <source>
        <dbReference type="ARBA" id="ARBA00001957"/>
    </source>
</evidence>
<dbReference type="Proteomes" id="UP000608024">
    <property type="component" value="Unassembled WGS sequence"/>
</dbReference>
<dbReference type="Gene3D" id="3.30.559.10">
    <property type="entry name" value="Chloramphenicol acetyltransferase-like domain"/>
    <property type="match status" value="2"/>
</dbReference>
<dbReference type="SMART" id="SM00823">
    <property type="entry name" value="PKS_PP"/>
    <property type="match status" value="2"/>
</dbReference>
<dbReference type="InterPro" id="IPR009081">
    <property type="entry name" value="PP-bd_ACP"/>
</dbReference>
<proteinExistence type="predicted"/>
<dbReference type="Pfam" id="PF00501">
    <property type="entry name" value="AMP-binding"/>
    <property type="match status" value="2"/>
</dbReference>
<dbReference type="GO" id="GO:0008610">
    <property type="term" value="P:lipid biosynthetic process"/>
    <property type="evidence" value="ECO:0007669"/>
    <property type="project" value="UniProtKB-ARBA"/>
</dbReference>
<evidence type="ECO:0000259" key="6">
    <source>
        <dbReference type="PROSITE" id="PS50075"/>
    </source>
</evidence>
<dbReference type="PROSITE" id="PS50075">
    <property type="entry name" value="CARRIER"/>
    <property type="match status" value="2"/>
</dbReference>
<keyword evidence="8" id="KW-1185">Reference proteome</keyword>
<dbReference type="InterPro" id="IPR020806">
    <property type="entry name" value="PKS_PP-bd"/>
</dbReference>
<feature type="domain" description="Carrier" evidence="6">
    <location>
        <begin position="541"/>
        <end position="615"/>
    </location>
</feature>
<dbReference type="InterPro" id="IPR010060">
    <property type="entry name" value="NRPS_synth"/>
</dbReference>
<dbReference type="FunFam" id="3.40.50.12780:FF:000012">
    <property type="entry name" value="Non-ribosomal peptide synthetase"/>
    <property type="match status" value="2"/>
</dbReference>
<dbReference type="InterPro" id="IPR025110">
    <property type="entry name" value="AMP-bd_C"/>
</dbReference>
<dbReference type="Gene3D" id="2.30.38.10">
    <property type="entry name" value="Luciferase, Domain 3"/>
    <property type="match status" value="2"/>
</dbReference>
<dbReference type="InterPro" id="IPR029058">
    <property type="entry name" value="AB_hydrolase_fold"/>
</dbReference>